<comment type="caution">
    <text evidence="5">The sequence shown here is derived from an EMBL/GenBank/DDBJ whole genome shotgun (WGS) entry which is preliminary data.</text>
</comment>
<organism evidence="5 6">
    <name type="scientific">Mycobacterium szulgai</name>
    <dbReference type="NCBI Taxonomy" id="1787"/>
    <lineage>
        <taxon>Bacteria</taxon>
        <taxon>Bacillati</taxon>
        <taxon>Actinomycetota</taxon>
        <taxon>Actinomycetes</taxon>
        <taxon>Mycobacteriales</taxon>
        <taxon>Mycobacteriaceae</taxon>
        <taxon>Mycobacterium</taxon>
    </lineage>
</organism>
<keyword evidence="6" id="KW-1185">Reference proteome</keyword>
<dbReference type="PANTHER" id="PTHR47691:SF3">
    <property type="entry name" value="HTH-TYPE TRANSCRIPTIONAL REGULATOR RV0890C-RELATED"/>
    <property type="match status" value="1"/>
</dbReference>
<dbReference type="CDD" id="cd15831">
    <property type="entry name" value="BTAD"/>
    <property type="match status" value="1"/>
</dbReference>
<dbReference type="InterPro" id="IPR036388">
    <property type="entry name" value="WH-like_DNA-bd_sf"/>
</dbReference>
<sequence length="975" mass="107166">MTVEFRVLGDVEVRVDGRPLDIGHARRQCVLVALLIDLNHAVSPEQLVDRVWSDRPPRRARNSLAGYVSRLRALLADAEGVAISRGPAGYMLAAEALSVDLHRFRDLVSQARSTADPVQAAALFDRALGMWSAEPFMFLDTPWVNEVRSGVQAERFAVELDRNDVALRAGRHADLLVELLAAQAARPLDERLAAQLMLAEYRCGRQADALDTYRQTRLRLVDELGVEPGQLLRDVHHQILTGGDSQPDAAPVTDSALAPSAPVRKSPTVAFRRATSFVGHEDDLTRTVAALRAGPLVTLTGVGGVGKTRLAWEVARREQERFGEELWICELGPVEHGDAVGHTVAAALRLRQQRGMGIEESVIEYLRSRQALLLVDNCEHLLETVAGLVERIVRHCPGVSVLATSRQPLGVEGERIVVLSPLSVQDATRLFADRAQAGRPDFNFDVQPIDAVAEICRRVDCLPLGVELAAARMRVMSAPDVVRRLDRLGFLRGAVRGAPARQQSLAATIDWSYQLLVEPEQALFARLSVFAGSFDLEGAHGVCGAECANEDDTLELLLGLIDKSMVVVRTVTNRTRYALLETLRSYGRERLQEQGIDKQLAMRHAVYFTELAERATTGLFGPDEREWVEQMLPEYDNMRAAFEHALAGDDLDVALRLVTGVAEFAGLRIGYEVGGWAERALALVQPDHPLFAAAVGTAARIRWARGEFELARHLALRADGRVPGRGAARFAYPADVLADVALFQSGPAGVLSHWEYETARARGSDDLVRLAQTVSELAICHGVLGNRDAALPAAMEAVETADATANPTAQSNAYFTLGYQLKRADPERALELFDEAARLAHDVQNYWWYGIALMEAAATRGVHGDPAHAARMFIEVLDHWDRFGDRAQQWLSLRYITRLLARLGADDDAVFLHCALLESGRKSPLRAAQLAALKDRLGAERFETYFVSVTDRAAAVSRARSSLQRYAEHVATPML</sequence>
<evidence type="ECO:0000259" key="3">
    <source>
        <dbReference type="SMART" id="SM00862"/>
    </source>
</evidence>
<dbReference type="Gene3D" id="1.25.40.10">
    <property type="entry name" value="Tetratricopeptide repeat domain"/>
    <property type="match status" value="2"/>
</dbReference>
<feature type="domain" description="OmpR/PhoB-type" evidence="3">
    <location>
        <begin position="17"/>
        <end position="92"/>
    </location>
</feature>
<dbReference type="InterPro" id="IPR011990">
    <property type="entry name" value="TPR-like_helical_dom_sf"/>
</dbReference>
<dbReference type="Gene3D" id="1.10.10.10">
    <property type="entry name" value="Winged helix-like DNA-binding domain superfamily/Winged helix DNA-binding domain"/>
    <property type="match status" value="1"/>
</dbReference>
<comment type="similarity">
    <text evidence="1">Belongs to the AfsR/DnrI/RedD regulatory family.</text>
</comment>
<name>A0A1X2FLG7_MYCSZ</name>
<evidence type="ECO:0000259" key="4">
    <source>
        <dbReference type="SMART" id="SM01043"/>
    </source>
</evidence>
<evidence type="ECO:0000256" key="1">
    <source>
        <dbReference type="ARBA" id="ARBA00005820"/>
    </source>
</evidence>
<dbReference type="Pfam" id="PF03704">
    <property type="entry name" value="BTAD"/>
    <property type="match status" value="1"/>
</dbReference>
<evidence type="ECO:0000313" key="6">
    <source>
        <dbReference type="Proteomes" id="UP000193317"/>
    </source>
</evidence>
<dbReference type="InterPro" id="IPR016032">
    <property type="entry name" value="Sig_transdc_resp-reg_C-effctor"/>
</dbReference>
<dbReference type="InterPro" id="IPR027417">
    <property type="entry name" value="P-loop_NTPase"/>
</dbReference>
<dbReference type="RefSeq" id="WP_085668371.1">
    <property type="nucleotide sequence ID" value="NZ_LQPW01000003.1"/>
</dbReference>
<dbReference type="Gene3D" id="3.40.50.300">
    <property type="entry name" value="P-loop containing nucleotide triphosphate hydrolases"/>
    <property type="match status" value="1"/>
</dbReference>
<dbReference type="SMART" id="SM00862">
    <property type="entry name" value="Trans_reg_C"/>
    <property type="match status" value="1"/>
</dbReference>
<accession>A0A1X2FLG7</accession>
<dbReference type="PANTHER" id="PTHR47691">
    <property type="entry name" value="REGULATOR-RELATED"/>
    <property type="match status" value="1"/>
</dbReference>
<reference evidence="5 6" key="1">
    <citation type="submission" date="2016-01" db="EMBL/GenBank/DDBJ databases">
        <title>The new phylogeny of the genus Mycobacterium.</title>
        <authorList>
            <person name="Tarcisio F."/>
            <person name="Conor M."/>
            <person name="Antonella G."/>
            <person name="Elisabetta G."/>
            <person name="Giulia F.S."/>
            <person name="Sara T."/>
            <person name="Anna F."/>
            <person name="Clotilde B."/>
            <person name="Roberto B."/>
            <person name="Veronica D.S."/>
            <person name="Fabio R."/>
            <person name="Monica P."/>
            <person name="Olivier J."/>
            <person name="Enrico T."/>
            <person name="Nicola S."/>
        </authorList>
    </citation>
    <scope>NUCLEOTIDE SEQUENCE [LARGE SCALE GENOMIC DNA]</scope>
    <source>
        <strain evidence="5 6">DSM 44166</strain>
    </source>
</reference>
<proteinExistence type="inferred from homology"/>
<dbReference type="Proteomes" id="UP000193317">
    <property type="component" value="Unassembled WGS sequence"/>
</dbReference>
<dbReference type="SUPFAM" id="SSF46894">
    <property type="entry name" value="C-terminal effector domain of the bipartite response regulators"/>
    <property type="match status" value="1"/>
</dbReference>
<dbReference type="AlphaFoldDB" id="A0A1X2FLG7"/>
<dbReference type="SUPFAM" id="SSF48452">
    <property type="entry name" value="TPR-like"/>
    <property type="match status" value="2"/>
</dbReference>
<dbReference type="InterPro" id="IPR005158">
    <property type="entry name" value="BTAD"/>
</dbReference>
<dbReference type="GO" id="GO:0006355">
    <property type="term" value="P:regulation of DNA-templated transcription"/>
    <property type="evidence" value="ECO:0007669"/>
    <property type="project" value="InterPro"/>
</dbReference>
<protein>
    <submittedName>
        <fullName evidence="5">Transcriptional regulator</fullName>
    </submittedName>
</protein>
<keyword evidence="2" id="KW-0238">DNA-binding</keyword>
<gene>
    <name evidence="5" type="ORF">AWC27_15840</name>
</gene>
<dbReference type="EMBL" id="LQPW01000003">
    <property type="protein sequence ID" value="ORX19284.1"/>
    <property type="molecule type" value="Genomic_DNA"/>
</dbReference>
<dbReference type="Pfam" id="PF00486">
    <property type="entry name" value="Trans_reg_C"/>
    <property type="match status" value="1"/>
</dbReference>
<dbReference type="SUPFAM" id="SSF52540">
    <property type="entry name" value="P-loop containing nucleoside triphosphate hydrolases"/>
    <property type="match status" value="1"/>
</dbReference>
<feature type="domain" description="Bacterial transcriptional activator" evidence="4">
    <location>
        <begin position="99"/>
        <end position="240"/>
    </location>
</feature>
<dbReference type="InterPro" id="IPR001867">
    <property type="entry name" value="OmpR/PhoB-type_DNA-bd"/>
</dbReference>
<dbReference type="GO" id="GO:0000160">
    <property type="term" value="P:phosphorelay signal transduction system"/>
    <property type="evidence" value="ECO:0007669"/>
    <property type="project" value="InterPro"/>
</dbReference>
<evidence type="ECO:0000313" key="5">
    <source>
        <dbReference type="EMBL" id="ORX19284.1"/>
    </source>
</evidence>
<evidence type="ECO:0000256" key="2">
    <source>
        <dbReference type="ARBA" id="ARBA00023125"/>
    </source>
</evidence>
<dbReference type="OrthoDB" id="9812579at2"/>
<dbReference type="SMART" id="SM01043">
    <property type="entry name" value="BTAD"/>
    <property type="match status" value="1"/>
</dbReference>
<dbReference type="Pfam" id="PF25872">
    <property type="entry name" value="HTH_77"/>
    <property type="match status" value="1"/>
</dbReference>
<dbReference type="GO" id="GO:0003677">
    <property type="term" value="F:DNA binding"/>
    <property type="evidence" value="ECO:0007669"/>
    <property type="project" value="UniProtKB-KW"/>
</dbReference>
<dbReference type="InterPro" id="IPR058852">
    <property type="entry name" value="HTH_77"/>
</dbReference>